<dbReference type="Proteomes" id="UP000828251">
    <property type="component" value="Unassembled WGS sequence"/>
</dbReference>
<dbReference type="GO" id="GO:0040008">
    <property type="term" value="P:regulation of growth"/>
    <property type="evidence" value="ECO:0007669"/>
    <property type="project" value="InterPro"/>
</dbReference>
<dbReference type="PANTHER" id="PTHR46446:SF11">
    <property type="entry name" value="TRANSCRIPTION FACTOR PRE6"/>
    <property type="match status" value="1"/>
</dbReference>
<dbReference type="InterPro" id="IPR036638">
    <property type="entry name" value="HLH_DNA-bd_sf"/>
</dbReference>
<comment type="caution">
    <text evidence="7">The sequence shown here is derived from an EMBL/GenBank/DDBJ whole genome shotgun (WGS) entry which is preliminary data.</text>
</comment>
<sequence>MSGRRSGSGVSSISDDQITNLVSKLQQLIPELCARRSHKASASKVLQETCDYIRNLHKEVEDLSDRLSQLLASIDTDNDQAAIVRSVLIAPFEFATNWC</sequence>
<keyword evidence="4" id="KW-0804">Transcription</keyword>
<evidence type="ECO:0000256" key="1">
    <source>
        <dbReference type="ARBA" id="ARBA00004123"/>
    </source>
</evidence>
<evidence type="ECO:0000256" key="3">
    <source>
        <dbReference type="ARBA" id="ARBA00023015"/>
    </source>
</evidence>
<gene>
    <name evidence="7" type="ORF">J1N35_043466</name>
</gene>
<evidence type="ECO:0000256" key="4">
    <source>
        <dbReference type="ARBA" id="ARBA00023163"/>
    </source>
</evidence>
<dbReference type="CDD" id="cd11442">
    <property type="entry name" value="bHLH_AtPRE_like"/>
    <property type="match status" value="1"/>
</dbReference>
<evidence type="ECO:0000256" key="2">
    <source>
        <dbReference type="ARBA" id="ARBA00022604"/>
    </source>
</evidence>
<evidence type="ECO:0000256" key="5">
    <source>
        <dbReference type="ARBA" id="ARBA00023242"/>
    </source>
</evidence>
<dbReference type="Pfam" id="PF23174">
    <property type="entry name" value="bHLH_ILI"/>
    <property type="match status" value="1"/>
</dbReference>
<keyword evidence="8" id="KW-1185">Reference proteome</keyword>
<accession>A0A9D3U7I2</accession>
<proteinExistence type="predicted"/>
<dbReference type="InterPro" id="IPR044293">
    <property type="entry name" value="PRE"/>
</dbReference>
<keyword evidence="3" id="KW-0805">Transcription regulation</keyword>
<dbReference type="InterPro" id="IPR011598">
    <property type="entry name" value="bHLH_dom"/>
</dbReference>
<dbReference type="GO" id="GO:0006355">
    <property type="term" value="P:regulation of DNA-templated transcription"/>
    <property type="evidence" value="ECO:0007669"/>
    <property type="project" value="InterPro"/>
</dbReference>
<reference evidence="7 8" key="1">
    <citation type="journal article" date="2021" name="Plant Biotechnol. J.">
        <title>Multi-omics assisted identification of the key and species-specific regulatory components of drought-tolerant mechanisms in Gossypium stocksii.</title>
        <authorList>
            <person name="Yu D."/>
            <person name="Ke L."/>
            <person name="Zhang D."/>
            <person name="Wu Y."/>
            <person name="Sun Y."/>
            <person name="Mei J."/>
            <person name="Sun J."/>
            <person name="Sun Y."/>
        </authorList>
    </citation>
    <scope>NUCLEOTIDE SEQUENCE [LARGE SCALE GENOMIC DNA]</scope>
    <source>
        <strain evidence="8">cv. E1</strain>
        <tissue evidence="7">Leaf</tissue>
    </source>
</reference>
<evidence type="ECO:0000313" key="8">
    <source>
        <dbReference type="Proteomes" id="UP000828251"/>
    </source>
</evidence>
<dbReference type="AlphaFoldDB" id="A0A9D3U7I2"/>
<organism evidence="7 8">
    <name type="scientific">Gossypium stocksii</name>
    <dbReference type="NCBI Taxonomy" id="47602"/>
    <lineage>
        <taxon>Eukaryota</taxon>
        <taxon>Viridiplantae</taxon>
        <taxon>Streptophyta</taxon>
        <taxon>Embryophyta</taxon>
        <taxon>Tracheophyta</taxon>
        <taxon>Spermatophyta</taxon>
        <taxon>Magnoliopsida</taxon>
        <taxon>eudicotyledons</taxon>
        <taxon>Gunneridae</taxon>
        <taxon>Pentapetalae</taxon>
        <taxon>rosids</taxon>
        <taxon>malvids</taxon>
        <taxon>Malvales</taxon>
        <taxon>Malvaceae</taxon>
        <taxon>Malvoideae</taxon>
        <taxon>Gossypium</taxon>
    </lineage>
</organism>
<name>A0A9D3U7I2_9ROSI</name>
<evidence type="ECO:0000313" key="7">
    <source>
        <dbReference type="EMBL" id="KAH1031292.1"/>
    </source>
</evidence>
<dbReference type="PROSITE" id="PS50888">
    <property type="entry name" value="BHLH"/>
    <property type="match status" value="1"/>
</dbReference>
<dbReference type="PANTHER" id="PTHR46446">
    <property type="entry name" value="TRANSCRIPTION FACTOR PRE"/>
    <property type="match status" value="1"/>
</dbReference>
<dbReference type="OrthoDB" id="988630at2759"/>
<keyword evidence="5" id="KW-0539">Nucleus</keyword>
<dbReference type="EMBL" id="JAIQCV010000013">
    <property type="protein sequence ID" value="KAH1031292.1"/>
    <property type="molecule type" value="Genomic_DNA"/>
</dbReference>
<dbReference type="Gene3D" id="4.10.280.10">
    <property type="entry name" value="Helix-loop-helix DNA-binding domain"/>
    <property type="match status" value="1"/>
</dbReference>
<dbReference type="GO" id="GO:0046983">
    <property type="term" value="F:protein dimerization activity"/>
    <property type="evidence" value="ECO:0007669"/>
    <property type="project" value="InterPro"/>
</dbReference>
<comment type="subcellular location">
    <subcellularLocation>
        <location evidence="1">Nucleus</location>
    </subcellularLocation>
</comment>
<keyword evidence="2" id="KW-0341">Growth regulation</keyword>
<feature type="domain" description="BHLH" evidence="6">
    <location>
        <begin position="2"/>
        <end position="56"/>
    </location>
</feature>
<dbReference type="GO" id="GO:0005634">
    <property type="term" value="C:nucleus"/>
    <property type="evidence" value="ECO:0007669"/>
    <property type="project" value="UniProtKB-SubCell"/>
</dbReference>
<dbReference type="SUPFAM" id="SSF47459">
    <property type="entry name" value="HLH, helix-loop-helix DNA-binding domain"/>
    <property type="match status" value="1"/>
</dbReference>
<protein>
    <recommendedName>
        <fullName evidence="6">BHLH domain-containing protein</fullName>
    </recommendedName>
</protein>
<evidence type="ECO:0000259" key="6">
    <source>
        <dbReference type="PROSITE" id="PS50888"/>
    </source>
</evidence>